<evidence type="ECO:0000313" key="1">
    <source>
        <dbReference type="EMBL" id="TJZ90414.1"/>
    </source>
</evidence>
<sequence length="287" mass="31932">MRVQMLGLCRFSYLGLRGYQVEHDSIAARRAYLYDPDRLARRWLWFTTVALPGWLAQTDPDFTLVIMTGPDLPQPWLGRLQELCDRVPQLQLSLVPPMDYHLQACRAAVAPHVDPVAEVIGHFRHDDDDAVALDYVAATRRDFASVQELWRPEGRLSLDYGRGLMIEARGGKLRITPRICHNMGVALTVFLKPEIPDTALHYNHTQLARWMPGVQISRPLMFIRSIHGDSDSGDMGPGLPWDPEEGAMKRLLRLRFGLARGDLVDLARQLHEAPAGGGTGGGAGGAG</sequence>
<dbReference type="AlphaFoldDB" id="A0A4U0RQA4"/>
<accession>A0A4U0RQA4</accession>
<gene>
    <name evidence="1" type="ORF">FA743_14795</name>
</gene>
<protein>
    <recommendedName>
        <fullName evidence="3">Rhamnosyl transferase</fullName>
    </recommendedName>
</protein>
<dbReference type="Pfam" id="PF11316">
    <property type="entry name" value="Rhamno_transf"/>
    <property type="match status" value="1"/>
</dbReference>
<comment type="caution">
    <text evidence="1">The sequence shown here is derived from an EMBL/GenBank/DDBJ whole genome shotgun (WGS) entry which is preliminary data.</text>
</comment>
<organism evidence="1 2">
    <name type="scientific">Paracoccus gahaiensis</name>
    <dbReference type="NCBI Taxonomy" id="1706839"/>
    <lineage>
        <taxon>Bacteria</taxon>
        <taxon>Pseudomonadati</taxon>
        <taxon>Pseudomonadota</taxon>
        <taxon>Alphaproteobacteria</taxon>
        <taxon>Rhodobacterales</taxon>
        <taxon>Paracoccaceae</taxon>
        <taxon>Paracoccus</taxon>
    </lineage>
</organism>
<dbReference type="RefSeq" id="WP_136886876.1">
    <property type="nucleotide sequence ID" value="NZ_SUNI01000016.1"/>
</dbReference>
<dbReference type="OrthoDB" id="9771846at2"/>
<dbReference type="Proteomes" id="UP000309747">
    <property type="component" value="Unassembled WGS sequence"/>
</dbReference>
<keyword evidence="2" id="KW-1185">Reference proteome</keyword>
<reference evidence="1 2" key="1">
    <citation type="submission" date="2019-04" db="EMBL/GenBank/DDBJ databases">
        <authorList>
            <person name="Li J."/>
        </authorList>
    </citation>
    <scope>NUCLEOTIDE SEQUENCE [LARGE SCALE GENOMIC DNA]</scope>
    <source>
        <strain evidence="1 2">KCTC 42687</strain>
    </source>
</reference>
<evidence type="ECO:0000313" key="2">
    <source>
        <dbReference type="Proteomes" id="UP000309747"/>
    </source>
</evidence>
<evidence type="ECO:0008006" key="3">
    <source>
        <dbReference type="Google" id="ProtNLM"/>
    </source>
</evidence>
<dbReference type="InterPro" id="IPR021466">
    <property type="entry name" value="Put_rhamnosyl_transferase"/>
</dbReference>
<name>A0A4U0RQA4_9RHOB</name>
<proteinExistence type="predicted"/>
<dbReference type="EMBL" id="SUNI01000016">
    <property type="protein sequence ID" value="TJZ90414.1"/>
    <property type="molecule type" value="Genomic_DNA"/>
</dbReference>